<gene>
    <name evidence="1" type="ORF">ABID21_000050</name>
</gene>
<reference evidence="1 2" key="1">
    <citation type="submission" date="2024-06" db="EMBL/GenBank/DDBJ databases">
        <title>Genomic Encyclopedia of Type Strains, Phase IV (KMG-IV): sequencing the most valuable type-strain genomes for metagenomic binning, comparative biology and taxonomic classification.</title>
        <authorList>
            <person name="Goeker M."/>
        </authorList>
    </citation>
    <scope>NUCLEOTIDE SEQUENCE [LARGE SCALE GENOMIC DNA]</scope>
    <source>
        <strain evidence="1 2">DSM 105042</strain>
    </source>
</reference>
<proteinExistence type="predicted"/>
<dbReference type="Pfam" id="PF04860">
    <property type="entry name" value="Phage_portal"/>
    <property type="match status" value="1"/>
</dbReference>
<dbReference type="InterPro" id="IPR006944">
    <property type="entry name" value="Phage/GTA_portal"/>
</dbReference>
<dbReference type="EMBL" id="JBEPLJ010000001">
    <property type="protein sequence ID" value="MET3583958.1"/>
    <property type="molecule type" value="Genomic_DNA"/>
</dbReference>
<keyword evidence="2" id="KW-1185">Reference proteome</keyword>
<protein>
    <submittedName>
        <fullName evidence="1">Phage portal protein BeeE</fullName>
    </submittedName>
</protein>
<comment type="caution">
    <text evidence="1">The sequence shown here is derived from an EMBL/GenBank/DDBJ whole genome shotgun (WGS) entry which is preliminary data.</text>
</comment>
<evidence type="ECO:0000313" key="1">
    <source>
        <dbReference type="EMBL" id="MET3583958.1"/>
    </source>
</evidence>
<name>A0ABV2H0A0_9HYPH</name>
<organism evidence="1 2">
    <name type="scientific">Pseudorhizobium tarimense</name>
    <dbReference type="NCBI Taxonomy" id="1079109"/>
    <lineage>
        <taxon>Bacteria</taxon>
        <taxon>Pseudomonadati</taxon>
        <taxon>Pseudomonadota</taxon>
        <taxon>Alphaproteobacteria</taxon>
        <taxon>Hyphomicrobiales</taxon>
        <taxon>Rhizobiaceae</taxon>
        <taxon>Rhizobium/Agrobacterium group</taxon>
        <taxon>Pseudorhizobium</taxon>
    </lineage>
</organism>
<evidence type="ECO:0000313" key="2">
    <source>
        <dbReference type="Proteomes" id="UP001549031"/>
    </source>
</evidence>
<dbReference type="Proteomes" id="UP001549031">
    <property type="component" value="Unassembled WGS sequence"/>
</dbReference>
<sequence length="187" mass="20630">MKNPVAHRALRLVAEAAASVPWLAYDGEAEVSQHPALTLLAQPNACQSGPDFFEALYGHLMLADIAYIEPLMLGEALRELHLLRPDRMSVVESRDGWVTGYDYRAGNVTRRLPAEAGRERAPAAAPEAVLHPLDDHLDFPPLVRRSTCTMPQASGTRRCSTIRRALPLRWSSSRRKADRLPPTSTSG</sequence>
<accession>A0ABV2H0A0</accession>
<dbReference type="RefSeq" id="WP_312038786.1">
    <property type="nucleotide sequence ID" value="NZ_JALJRA010000001.1"/>
</dbReference>